<dbReference type="GO" id="GO:0034455">
    <property type="term" value="C:t-UTP complex"/>
    <property type="evidence" value="ECO:0007669"/>
    <property type="project" value="TreeGrafter"/>
</dbReference>
<dbReference type="OrthoDB" id="8883818at2759"/>
<dbReference type="InterPro" id="IPR019775">
    <property type="entry name" value="WD40_repeat_CS"/>
</dbReference>
<accession>A0A3N4KWG0</accession>
<dbReference type="PANTHER" id="PTHR44163">
    <property type="entry name" value="U3 SMALL NUCLEOLAR RNA-ASSOCIATED PROTEIN 4 HOMOLOG"/>
    <property type="match status" value="1"/>
</dbReference>
<feature type="repeat" description="WD" evidence="3">
    <location>
        <begin position="198"/>
        <end position="220"/>
    </location>
</feature>
<dbReference type="PROSITE" id="PS00678">
    <property type="entry name" value="WD_REPEATS_1"/>
    <property type="match status" value="1"/>
</dbReference>
<gene>
    <name evidence="5" type="ORF">P167DRAFT_557695</name>
</gene>
<dbReference type="AlphaFoldDB" id="A0A3N4KWG0"/>
<keyword evidence="2" id="KW-0677">Repeat</keyword>
<feature type="region of interest" description="Disordered" evidence="4">
    <location>
        <begin position="755"/>
        <end position="781"/>
    </location>
</feature>
<organism evidence="5 6">
    <name type="scientific">Morchella conica CCBAS932</name>
    <dbReference type="NCBI Taxonomy" id="1392247"/>
    <lineage>
        <taxon>Eukaryota</taxon>
        <taxon>Fungi</taxon>
        <taxon>Dikarya</taxon>
        <taxon>Ascomycota</taxon>
        <taxon>Pezizomycotina</taxon>
        <taxon>Pezizomycetes</taxon>
        <taxon>Pezizales</taxon>
        <taxon>Morchellaceae</taxon>
        <taxon>Morchella</taxon>
    </lineage>
</organism>
<dbReference type="GO" id="GO:0032040">
    <property type="term" value="C:small-subunit processome"/>
    <property type="evidence" value="ECO:0007669"/>
    <property type="project" value="TreeGrafter"/>
</dbReference>
<dbReference type="GO" id="GO:0000462">
    <property type="term" value="P:maturation of SSU-rRNA from tricistronic rRNA transcript (SSU-rRNA, 5.8S rRNA, LSU-rRNA)"/>
    <property type="evidence" value="ECO:0007669"/>
    <property type="project" value="InterPro"/>
</dbReference>
<evidence type="ECO:0000256" key="1">
    <source>
        <dbReference type="ARBA" id="ARBA00022574"/>
    </source>
</evidence>
<dbReference type="InterPro" id="IPR046351">
    <property type="entry name" value="UTP4"/>
</dbReference>
<name>A0A3N4KWG0_9PEZI</name>
<evidence type="ECO:0000256" key="3">
    <source>
        <dbReference type="PROSITE-ProRule" id="PRU00221"/>
    </source>
</evidence>
<evidence type="ECO:0000256" key="2">
    <source>
        <dbReference type="ARBA" id="ARBA00022737"/>
    </source>
</evidence>
<dbReference type="FunCoup" id="A0A3N4KWG0">
    <property type="interactions" value="919"/>
</dbReference>
<keyword evidence="1 3" id="KW-0853">WD repeat</keyword>
<dbReference type="EMBL" id="ML119116">
    <property type="protein sequence ID" value="RPB14867.1"/>
    <property type="molecule type" value="Genomic_DNA"/>
</dbReference>
<dbReference type="SUPFAM" id="SSF50978">
    <property type="entry name" value="WD40 repeat-like"/>
    <property type="match status" value="1"/>
</dbReference>
<keyword evidence="6" id="KW-1185">Reference proteome</keyword>
<dbReference type="InterPro" id="IPR001680">
    <property type="entry name" value="WD40_rpt"/>
</dbReference>
<dbReference type="GO" id="GO:0030686">
    <property type="term" value="C:90S preribosome"/>
    <property type="evidence" value="ECO:0007669"/>
    <property type="project" value="InterPro"/>
</dbReference>
<dbReference type="InterPro" id="IPR015943">
    <property type="entry name" value="WD40/YVTN_repeat-like_dom_sf"/>
</dbReference>
<reference evidence="5 6" key="1">
    <citation type="journal article" date="2018" name="Nat. Ecol. Evol.">
        <title>Pezizomycetes genomes reveal the molecular basis of ectomycorrhizal truffle lifestyle.</title>
        <authorList>
            <person name="Murat C."/>
            <person name="Payen T."/>
            <person name="Noel B."/>
            <person name="Kuo A."/>
            <person name="Morin E."/>
            <person name="Chen J."/>
            <person name="Kohler A."/>
            <person name="Krizsan K."/>
            <person name="Balestrini R."/>
            <person name="Da Silva C."/>
            <person name="Montanini B."/>
            <person name="Hainaut M."/>
            <person name="Levati E."/>
            <person name="Barry K.W."/>
            <person name="Belfiori B."/>
            <person name="Cichocki N."/>
            <person name="Clum A."/>
            <person name="Dockter R.B."/>
            <person name="Fauchery L."/>
            <person name="Guy J."/>
            <person name="Iotti M."/>
            <person name="Le Tacon F."/>
            <person name="Lindquist E.A."/>
            <person name="Lipzen A."/>
            <person name="Malagnac F."/>
            <person name="Mello A."/>
            <person name="Molinier V."/>
            <person name="Miyauchi S."/>
            <person name="Poulain J."/>
            <person name="Riccioni C."/>
            <person name="Rubini A."/>
            <person name="Sitrit Y."/>
            <person name="Splivallo R."/>
            <person name="Traeger S."/>
            <person name="Wang M."/>
            <person name="Zifcakova L."/>
            <person name="Wipf D."/>
            <person name="Zambonelli A."/>
            <person name="Paolocci F."/>
            <person name="Nowrousian M."/>
            <person name="Ottonello S."/>
            <person name="Baldrian P."/>
            <person name="Spatafora J.W."/>
            <person name="Henrissat B."/>
            <person name="Nagy L.G."/>
            <person name="Aury J.M."/>
            <person name="Wincker P."/>
            <person name="Grigoriev I.V."/>
            <person name="Bonfante P."/>
            <person name="Martin F.M."/>
        </authorList>
    </citation>
    <scope>NUCLEOTIDE SEQUENCE [LARGE SCALE GENOMIC DNA]</scope>
    <source>
        <strain evidence="5 6">CCBAS932</strain>
    </source>
</reference>
<evidence type="ECO:0000313" key="6">
    <source>
        <dbReference type="Proteomes" id="UP000277580"/>
    </source>
</evidence>
<dbReference type="InParanoid" id="A0A3N4KWG0"/>
<dbReference type="PROSITE" id="PS50082">
    <property type="entry name" value="WD_REPEATS_2"/>
    <property type="match status" value="1"/>
</dbReference>
<sequence length="915" mass="101356">MTHVSLHRCRFVDYTPPQITSIAFSHPSTPSSAHPPPPTLRAAIGRTNGSIEIWNPLGSCWHHESTLQGGQDRSIEGLTWVQDHDATAGKGALRLFSIGYSSVVTEWDLAAGRPKAHLDCNGGVIWSIAAQPRWAGAGAGEEGGEEETAQKIVVGTEDGALTVVSTAGGEMTYVRGLMRAGTSKSRVLSLVWKDRYTVVAGMADSTIRVWDVRSGRSTSRMSLNKEKGREVLVWSVKVLLNGDIVSGDSRGEVCFWDGKNYTLQQRIKSHEGDCLAVEVGGINGDTVISGGVDMRTIVYKHIGGARRWGQTARRRFHKHDVRAMAAYECGKFSAILSGGVDMTPIVIPLRQFGAEHQLALPAIPQTPIITTVPEHRLMMSWWGREIKVWRIEELDGDEMYPLAGQDEERGRKLISRIMLSNEENLTSATITPVPESEDFVLAISTIAEIKLFHLKSSSSEALRVRKITIPTTLTLETSEEDDESDDEPDEIELAKEGARLIKFSPNGKSLLVITPDSRILTVVLTISGGKSPVSFAGSVHELARQDRPTPAVSKQLIHNFQQRSKKGKKRRVEEGSLHPYDRTINRATFSSNSSILAVADLSGWIDTFVLKSGVWCANENGITLPKLKSAAVAMEFRPYVPPTTPPQLTITEKGVEFEELPESQTPDDEDRLLVVTAKDNHILEFNILQGRLSDWSRRNPSERLPHDFRIQKDRAAGIVWEVSSPGSVRAWIWAASWVWMFDLSQDLPAAEAAEEVTGQKRKRDANGSIKAPSEYAAKGESGAGDKVLLGQSRGLVFSAPAKSEKCVITSDDEDDNDTETPFKLIRDKDEDDEKEDEDENPLSNGDSKKLSKPQRNKPFWKTNRYRNLMAFLPVGRKDEFTWGPSGERIEAMEMVVVERPSWDMEMPPRFYQGTA</sequence>
<dbReference type="SMART" id="SM00320">
    <property type="entry name" value="WD40"/>
    <property type="match status" value="5"/>
</dbReference>
<dbReference type="Gene3D" id="2.130.10.10">
    <property type="entry name" value="YVTN repeat-like/Quinoprotein amine dehydrogenase"/>
    <property type="match status" value="2"/>
</dbReference>
<feature type="compositionally biased region" description="Acidic residues" evidence="4">
    <location>
        <begin position="829"/>
        <end position="840"/>
    </location>
</feature>
<evidence type="ECO:0000256" key="4">
    <source>
        <dbReference type="SAM" id="MobiDB-lite"/>
    </source>
</evidence>
<dbReference type="Proteomes" id="UP000277580">
    <property type="component" value="Unassembled WGS sequence"/>
</dbReference>
<protein>
    <submittedName>
        <fullName evidence="5">WD40 repeat-like protein</fullName>
    </submittedName>
</protein>
<dbReference type="PANTHER" id="PTHR44163:SF1">
    <property type="entry name" value="U3 SMALL NUCLEOLAR RNA-ASSOCIATED PROTEIN 4 HOMOLOG"/>
    <property type="match status" value="1"/>
</dbReference>
<dbReference type="STRING" id="1392247.A0A3N4KWG0"/>
<evidence type="ECO:0000313" key="5">
    <source>
        <dbReference type="EMBL" id="RPB14867.1"/>
    </source>
</evidence>
<proteinExistence type="predicted"/>
<dbReference type="GO" id="GO:0003723">
    <property type="term" value="F:RNA binding"/>
    <property type="evidence" value="ECO:0007669"/>
    <property type="project" value="TreeGrafter"/>
</dbReference>
<dbReference type="InterPro" id="IPR036322">
    <property type="entry name" value="WD40_repeat_dom_sf"/>
</dbReference>
<feature type="region of interest" description="Disordered" evidence="4">
    <location>
        <begin position="807"/>
        <end position="857"/>
    </location>
</feature>